<feature type="compositionally biased region" description="Polar residues" evidence="1">
    <location>
        <begin position="93"/>
        <end position="103"/>
    </location>
</feature>
<proteinExistence type="predicted"/>
<dbReference type="OrthoDB" id="8481704at2"/>
<evidence type="ECO:0000259" key="2">
    <source>
        <dbReference type="Pfam" id="PF10135"/>
    </source>
</evidence>
<name>A0A553WA59_9SPHN</name>
<dbReference type="RefSeq" id="WP_143776788.1">
    <property type="nucleotide sequence ID" value="NZ_VKKU01000002.1"/>
</dbReference>
<dbReference type="InterPro" id="IPR019301">
    <property type="entry name" value="Flagellar_prot_FlgJ_N"/>
</dbReference>
<dbReference type="Proteomes" id="UP000320160">
    <property type="component" value="Unassembled WGS sequence"/>
</dbReference>
<organism evidence="3 4">
    <name type="scientific">Sphingorhabdus contaminans</name>
    <dbReference type="NCBI Taxonomy" id="1343899"/>
    <lineage>
        <taxon>Bacteria</taxon>
        <taxon>Pseudomonadati</taxon>
        <taxon>Pseudomonadota</taxon>
        <taxon>Alphaproteobacteria</taxon>
        <taxon>Sphingomonadales</taxon>
        <taxon>Sphingomonadaceae</taxon>
        <taxon>Sphingorhabdus</taxon>
    </lineage>
</organism>
<protein>
    <recommendedName>
        <fullName evidence="2">Flagellar protein FlgJ N-terminal domain-containing protein</fullName>
    </recommendedName>
</protein>
<comment type="caution">
    <text evidence="3">The sequence shown here is derived from an EMBL/GenBank/DDBJ whole genome shotgun (WGS) entry which is preliminary data.</text>
</comment>
<dbReference type="AlphaFoldDB" id="A0A553WA59"/>
<evidence type="ECO:0000313" key="4">
    <source>
        <dbReference type="Proteomes" id="UP000320160"/>
    </source>
</evidence>
<dbReference type="PRINTS" id="PR01002">
    <property type="entry name" value="FLGFLGJ"/>
</dbReference>
<feature type="domain" description="Flagellar protein FlgJ N-terminal" evidence="2">
    <location>
        <begin position="39"/>
        <end position="85"/>
    </location>
</feature>
<reference evidence="3 4" key="1">
    <citation type="submission" date="2019-07" db="EMBL/GenBank/DDBJ databases">
        <authorList>
            <person name="Park M."/>
        </authorList>
    </citation>
    <scope>NUCLEOTIDE SEQUENCE [LARGE SCALE GENOMIC DNA]</scope>
    <source>
        <strain evidence="3 4">KCTC32445</strain>
    </source>
</reference>
<gene>
    <name evidence="3" type="ORF">FOM92_10300</name>
</gene>
<accession>A0A553WA59</accession>
<keyword evidence="4" id="KW-1185">Reference proteome</keyword>
<feature type="region of interest" description="Disordered" evidence="1">
    <location>
        <begin position="90"/>
        <end position="121"/>
    </location>
</feature>
<evidence type="ECO:0000256" key="1">
    <source>
        <dbReference type="SAM" id="MobiDB-lite"/>
    </source>
</evidence>
<evidence type="ECO:0000313" key="3">
    <source>
        <dbReference type="EMBL" id="TSB01570.1"/>
    </source>
</evidence>
<dbReference type="EMBL" id="VKKU01000002">
    <property type="protein sequence ID" value="TSB01570.1"/>
    <property type="molecule type" value="Genomic_DNA"/>
</dbReference>
<sequence length="121" mass="12680">MKIALTQAKPVSPVAKPDPALRKAAEAFEAVMLRQMMASMRQAKLGDDIFGSSATDNFREMSDAKLADQMAGLRQFGIADMIERQLTKAVPGQATQTVPASTGTKGGALAAASADNKGAIR</sequence>
<dbReference type="Pfam" id="PF10135">
    <property type="entry name" value="Rod-binding"/>
    <property type="match status" value="1"/>
</dbReference>